<dbReference type="GO" id="GO:0016020">
    <property type="term" value="C:membrane"/>
    <property type="evidence" value="ECO:0007669"/>
    <property type="project" value="UniProtKB-SubCell"/>
</dbReference>
<evidence type="ECO:0000256" key="3">
    <source>
        <dbReference type="ARBA" id="ARBA00022692"/>
    </source>
</evidence>
<feature type="transmembrane region" description="Helical" evidence="7">
    <location>
        <begin position="331"/>
        <end position="348"/>
    </location>
</feature>
<dbReference type="PANTHER" id="PTHR23506:SF26">
    <property type="entry name" value="MFS-TYPE TRANSPORTER SLC18B1"/>
    <property type="match status" value="1"/>
</dbReference>
<feature type="transmembrane region" description="Helical" evidence="7">
    <location>
        <begin position="304"/>
        <end position="324"/>
    </location>
</feature>
<feature type="transmembrane region" description="Helical" evidence="7">
    <location>
        <begin position="263"/>
        <end position="284"/>
    </location>
</feature>
<evidence type="ECO:0000256" key="5">
    <source>
        <dbReference type="ARBA" id="ARBA00023136"/>
    </source>
</evidence>
<feature type="compositionally biased region" description="Polar residues" evidence="6">
    <location>
        <begin position="1"/>
        <end position="10"/>
    </location>
</feature>
<reference evidence="9" key="1">
    <citation type="submission" date="2009-03" db="EMBL/GenBank/DDBJ databases">
        <title>Caligus rogercresseyi ESTs and full-length cDNAs.</title>
        <authorList>
            <person name="Yasuike M."/>
            <person name="von Schalburg K."/>
            <person name="Cooper G."/>
            <person name="Leong J."/>
            <person name="Jones S.R.M."/>
            <person name="Koop B.F."/>
        </authorList>
    </citation>
    <scope>NUCLEOTIDE SEQUENCE</scope>
    <source>
        <tissue evidence="9">Whole tissue</tissue>
    </source>
</reference>
<feature type="transmembrane region" description="Helical" evidence="7">
    <location>
        <begin position="46"/>
        <end position="70"/>
    </location>
</feature>
<feature type="transmembrane region" description="Helical" evidence="7">
    <location>
        <begin position="212"/>
        <end position="234"/>
    </location>
</feature>
<dbReference type="AlphaFoldDB" id="C1BPE2"/>
<dbReference type="InterPro" id="IPR050930">
    <property type="entry name" value="MFS_Vesicular_Transporter"/>
</dbReference>
<evidence type="ECO:0000256" key="6">
    <source>
        <dbReference type="SAM" id="MobiDB-lite"/>
    </source>
</evidence>
<dbReference type="EMBL" id="BT076471">
    <property type="protein sequence ID" value="ACO10895.1"/>
    <property type="molecule type" value="mRNA"/>
</dbReference>
<dbReference type="PROSITE" id="PS50850">
    <property type="entry name" value="MFS"/>
    <property type="match status" value="1"/>
</dbReference>
<evidence type="ECO:0000313" key="9">
    <source>
        <dbReference type="EMBL" id="ACO10895.1"/>
    </source>
</evidence>
<dbReference type="Gene3D" id="1.20.1250.20">
    <property type="entry name" value="MFS general substrate transporter like domains"/>
    <property type="match status" value="2"/>
</dbReference>
<feature type="transmembrane region" description="Helical" evidence="7">
    <location>
        <begin position="147"/>
        <end position="172"/>
    </location>
</feature>
<feature type="region of interest" description="Disordered" evidence="6">
    <location>
        <begin position="1"/>
        <end position="36"/>
    </location>
</feature>
<dbReference type="InterPro" id="IPR011701">
    <property type="entry name" value="MFS"/>
</dbReference>
<evidence type="ECO:0000256" key="1">
    <source>
        <dbReference type="ARBA" id="ARBA00004141"/>
    </source>
</evidence>
<feature type="transmembrane region" description="Helical" evidence="7">
    <location>
        <begin position="90"/>
        <end position="107"/>
    </location>
</feature>
<protein>
    <submittedName>
        <fullName evidence="9">MFS-type transporter C6orf192</fullName>
    </submittedName>
</protein>
<keyword evidence="3 7" id="KW-0812">Transmembrane</keyword>
<evidence type="ECO:0000256" key="7">
    <source>
        <dbReference type="SAM" id="Phobius"/>
    </source>
</evidence>
<evidence type="ECO:0000256" key="2">
    <source>
        <dbReference type="ARBA" id="ARBA00022448"/>
    </source>
</evidence>
<proteinExistence type="evidence at transcript level"/>
<feature type="compositionally biased region" description="Low complexity" evidence="6">
    <location>
        <begin position="15"/>
        <end position="28"/>
    </location>
</feature>
<dbReference type="Pfam" id="PF07690">
    <property type="entry name" value="MFS_1"/>
    <property type="match status" value="1"/>
</dbReference>
<evidence type="ECO:0000259" key="8">
    <source>
        <dbReference type="PROSITE" id="PS50850"/>
    </source>
</evidence>
<dbReference type="InterPro" id="IPR036259">
    <property type="entry name" value="MFS_trans_sf"/>
</dbReference>
<sequence>MEHNSNSSILPRTPSMGGSSSSSSGYSSEDVLESSPRSRKRKKSDWTLQTWCNLIVFGVAEILGGITYSLLSPFYTQEATAKGMTVSETGVVYSVAFITTIIFAPIFGKYISRIGSKQLFIGGTFLAGTTNILFGLLEWVIDRDQFFGLSVAIRVVTATGEAAFFSSIYPLAAQAVDISARSTVLSVMETMFGIGLMIGPLIGGLLYELGGFYLPFVISGSILFLCSLISSRLLSLRPMSQSSQNKESSQDYKESSFTELLRIPSIFFSNLILCCTSMSVSWYLPSLQPFLVKKFGLKPLTVGLMFMLDGAVYAIFSPIWGYLLDNGLQPIVALGSGCFCIVIGYSLLGPFHFCHFYLIVFMLLESAYLYMGPFSVEAQYTFCRSPYVAIGRQCLFFSRPYEPWGISPSWNEAYFNFYDAVTVCKLIGGGQLASGVKDFLSAKEHCLREKGGCAPSLIRKGYNECYQWSPLDGSEMKIPCRQWEITMRFICEDTQK</sequence>
<dbReference type="GO" id="GO:0022857">
    <property type="term" value="F:transmembrane transporter activity"/>
    <property type="evidence" value="ECO:0007669"/>
    <property type="project" value="InterPro"/>
</dbReference>
<feature type="transmembrane region" description="Helical" evidence="7">
    <location>
        <begin position="184"/>
        <end position="206"/>
    </location>
</feature>
<name>C1BPE2_CALRO</name>
<keyword evidence="4 7" id="KW-1133">Transmembrane helix</keyword>
<gene>
    <name evidence="9" type="primary">CF192</name>
</gene>
<comment type="subcellular location">
    <subcellularLocation>
        <location evidence="1">Membrane</location>
        <topology evidence="1">Multi-pass membrane protein</topology>
    </subcellularLocation>
</comment>
<keyword evidence="2" id="KW-0813">Transport</keyword>
<feature type="domain" description="Major facilitator superfamily (MFS) profile" evidence="8">
    <location>
        <begin position="53"/>
        <end position="496"/>
    </location>
</feature>
<accession>C1BPE2</accession>
<feature type="transmembrane region" description="Helical" evidence="7">
    <location>
        <begin position="119"/>
        <end position="141"/>
    </location>
</feature>
<evidence type="ECO:0000256" key="4">
    <source>
        <dbReference type="ARBA" id="ARBA00022989"/>
    </source>
</evidence>
<keyword evidence="5 7" id="KW-0472">Membrane</keyword>
<organism evidence="9">
    <name type="scientific">Caligus rogercresseyi</name>
    <name type="common">Sea louse</name>
    <dbReference type="NCBI Taxonomy" id="217165"/>
    <lineage>
        <taxon>Eukaryota</taxon>
        <taxon>Metazoa</taxon>
        <taxon>Ecdysozoa</taxon>
        <taxon>Arthropoda</taxon>
        <taxon>Crustacea</taxon>
        <taxon>Multicrustacea</taxon>
        <taxon>Hexanauplia</taxon>
        <taxon>Copepoda</taxon>
        <taxon>Siphonostomatoida</taxon>
        <taxon>Caligidae</taxon>
        <taxon>Caligus</taxon>
    </lineage>
</organism>
<dbReference type="SUPFAM" id="SSF103473">
    <property type="entry name" value="MFS general substrate transporter"/>
    <property type="match status" value="1"/>
</dbReference>
<dbReference type="InterPro" id="IPR020846">
    <property type="entry name" value="MFS_dom"/>
</dbReference>
<dbReference type="PANTHER" id="PTHR23506">
    <property type="entry name" value="GH10249P"/>
    <property type="match status" value="1"/>
</dbReference>